<evidence type="ECO:0000256" key="3">
    <source>
        <dbReference type="ARBA" id="ARBA00048741"/>
    </source>
</evidence>
<dbReference type="GO" id="GO:0006529">
    <property type="term" value="P:asparagine biosynthetic process"/>
    <property type="evidence" value="ECO:0007669"/>
    <property type="project" value="InterPro"/>
</dbReference>
<gene>
    <name evidence="5" type="ORF">OMM_10596</name>
</gene>
<dbReference type="SUPFAM" id="SSF52402">
    <property type="entry name" value="Adenine nucleotide alpha hydrolases-like"/>
    <property type="match status" value="1"/>
</dbReference>
<dbReference type="AlphaFoldDB" id="A0A1V1P0Q2"/>
<dbReference type="InterPro" id="IPR001962">
    <property type="entry name" value="Asn_synthase"/>
</dbReference>
<evidence type="ECO:0000259" key="4">
    <source>
        <dbReference type="Pfam" id="PF00733"/>
    </source>
</evidence>
<comment type="caution">
    <text evidence="5">The sequence shown here is derived from an EMBL/GenBank/DDBJ whole genome shotgun (WGS) entry which is preliminary data.</text>
</comment>
<evidence type="ECO:0000256" key="2">
    <source>
        <dbReference type="ARBA" id="ARBA00012737"/>
    </source>
</evidence>
<accession>A0A1V1P0Q2</accession>
<dbReference type="Pfam" id="PF00733">
    <property type="entry name" value="Asn_synthase"/>
    <property type="match status" value="1"/>
</dbReference>
<feature type="domain" description="Asparagine synthetase" evidence="4">
    <location>
        <begin position="2"/>
        <end position="210"/>
    </location>
</feature>
<dbReference type="GO" id="GO:0004066">
    <property type="term" value="F:asparagine synthase (glutamine-hydrolyzing) activity"/>
    <property type="evidence" value="ECO:0007669"/>
    <property type="project" value="UniProtKB-EC"/>
</dbReference>
<dbReference type="InterPro" id="IPR014729">
    <property type="entry name" value="Rossmann-like_a/b/a_fold"/>
</dbReference>
<dbReference type="Proteomes" id="UP000189670">
    <property type="component" value="Unassembled WGS sequence"/>
</dbReference>
<dbReference type="EMBL" id="ATBP01000979">
    <property type="protein sequence ID" value="ETR68374.1"/>
    <property type="molecule type" value="Genomic_DNA"/>
</dbReference>
<organism evidence="5 6">
    <name type="scientific">Candidatus Magnetoglobus multicellularis str. Araruama</name>
    <dbReference type="NCBI Taxonomy" id="890399"/>
    <lineage>
        <taxon>Bacteria</taxon>
        <taxon>Pseudomonadati</taxon>
        <taxon>Thermodesulfobacteriota</taxon>
        <taxon>Desulfobacteria</taxon>
        <taxon>Desulfobacterales</taxon>
        <taxon>Desulfobacteraceae</taxon>
        <taxon>Candidatus Magnetoglobus</taxon>
    </lineage>
</organism>
<protein>
    <recommendedName>
        <fullName evidence="2">asparagine synthase (glutamine-hydrolyzing)</fullName>
        <ecNumber evidence="2">6.3.5.4</ecNumber>
    </recommendedName>
</protein>
<evidence type="ECO:0000313" key="6">
    <source>
        <dbReference type="Proteomes" id="UP000189670"/>
    </source>
</evidence>
<evidence type="ECO:0000256" key="1">
    <source>
        <dbReference type="ARBA" id="ARBA00005187"/>
    </source>
</evidence>
<comment type="catalytic activity">
    <reaction evidence="3">
        <text>L-aspartate + L-glutamine + ATP + H2O = L-asparagine + L-glutamate + AMP + diphosphate + H(+)</text>
        <dbReference type="Rhea" id="RHEA:12228"/>
        <dbReference type="ChEBI" id="CHEBI:15377"/>
        <dbReference type="ChEBI" id="CHEBI:15378"/>
        <dbReference type="ChEBI" id="CHEBI:29985"/>
        <dbReference type="ChEBI" id="CHEBI:29991"/>
        <dbReference type="ChEBI" id="CHEBI:30616"/>
        <dbReference type="ChEBI" id="CHEBI:33019"/>
        <dbReference type="ChEBI" id="CHEBI:58048"/>
        <dbReference type="ChEBI" id="CHEBI:58359"/>
        <dbReference type="ChEBI" id="CHEBI:456215"/>
        <dbReference type="EC" id="6.3.5.4"/>
    </reaction>
</comment>
<evidence type="ECO:0000313" key="5">
    <source>
        <dbReference type="EMBL" id="ETR68374.1"/>
    </source>
</evidence>
<comment type="pathway">
    <text evidence="1">Amino-acid biosynthesis; L-asparagine biosynthesis; L-asparagine from L-aspartate (L-Gln route): step 1/1.</text>
</comment>
<dbReference type="EC" id="6.3.5.4" evidence="2"/>
<dbReference type="PANTHER" id="PTHR43284">
    <property type="entry name" value="ASPARAGINE SYNTHETASE (GLUTAMINE-HYDROLYZING)"/>
    <property type="match status" value="1"/>
</dbReference>
<dbReference type="PANTHER" id="PTHR43284:SF1">
    <property type="entry name" value="ASPARAGINE SYNTHETASE"/>
    <property type="match status" value="1"/>
</dbReference>
<name>A0A1V1P0Q2_9BACT</name>
<proteinExistence type="predicted"/>
<dbReference type="Gene3D" id="3.40.50.620">
    <property type="entry name" value="HUPs"/>
    <property type="match status" value="1"/>
</dbReference>
<dbReference type="GO" id="GO:0005829">
    <property type="term" value="C:cytosol"/>
    <property type="evidence" value="ECO:0007669"/>
    <property type="project" value="TreeGrafter"/>
</dbReference>
<dbReference type="InterPro" id="IPR051786">
    <property type="entry name" value="ASN_synthetase/amidase"/>
</dbReference>
<sequence>MGGDGADELFLGYDPFHAARMFQLYQKFVPRPIHDSILALASLVPVSFGHMSPGFILRKSLAGVSYPQKLWNPLWMGPLSPKQLAELFNESVDLEDIYEEAIYYWEKNAHLSLMDKAQIFFIKLYLQDSILTKIDRASMIHSLEVRSPFLDIRFVDLVRQIPWYFKYRFFKTKYILKQAFKQYLPDKIIKRKKHGFGVPVGQWFYERKLQWPSLEMTHLNRQVADLYKNEHLQQINDHRLFLWNHWVLSNYL</sequence>
<reference evidence="6" key="1">
    <citation type="submission" date="2012-11" db="EMBL/GenBank/DDBJ databases">
        <authorList>
            <person name="Lucero-Rivera Y.E."/>
            <person name="Tovar-Ramirez D."/>
        </authorList>
    </citation>
    <scope>NUCLEOTIDE SEQUENCE [LARGE SCALE GENOMIC DNA]</scope>
    <source>
        <strain evidence="6">Araruama</strain>
    </source>
</reference>
<dbReference type="CDD" id="cd01991">
    <property type="entry name" value="Asn_synthase_B_C"/>
    <property type="match status" value="1"/>
</dbReference>